<sequence>MADIGEVLRETRMRKRVDMSEVEASTKIRAKYLRALENEEWDMLPGPTFVKTFLRTYAEYLELDARSLVEEYKQRYERPSSGELTPFAPMRRGNRGRRRRRLGPWIALLLVLVAIAAGLWFLGRDAADPGVGTGGPESSSPAREGADADEERVVDMRITATRRVRVCVLDARNREVVDGRRLGRGDSTRRLTGESFRVGFAGGTASMRVGDRRYDVSARTRRVGYELRAGEPPRRLPRGRVPDCR</sequence>
<dbReference type="AlphaFoldDB" id="A0A6J4SIV2"/>
<name>A0A6J4SIV2_9ACTN</name>
<keyword evidence="2" id="KW-1133">Transmembrane helix</keyword>
<evidence type="ECO:0000256" key="2">
    <source>
        <dbReference type="SAM" id="Phobius"/>
    </source>
</evidence>
<feature type="region of interest" description="Disordered" evidence="1">
    <location>
        <begin position="130"/>
        <end position="149"/>
    </location>
</feature>
<reference evidence="3" key="1">
    <citation type="submission" date="2020-02" db="EMBL/GenBank/DDBJ databases">
        <authorList>
            <person name="Meier V. D."/>
        </authorList>
    </citation>
    <scope>NUCLEOTIDE SEQUENCE</scope>
    <source>
        <strain evidence="3">AVDCRST_MAG69</strain>
    </source>
</reference>
<dbReference type="Pfam" id="PF13413">
    <property type="entry name" value="HTH_25"/>
    <property type="match status" value="1"/>
</dbReference>
<feature type="transmembrane region" description="Helical" evidence="2">
    <location>
        <begin position="102"/>
        <end position="122"/>
    </location>
</feature>
<dbReference type="InterPro" id="IPR010982">
    <property type="entry name" value="Lambda_DNA-bd_dom_sf"/>
</dbReference>
<evidence type="ECO:0000313" key="3">
    <source>
        <dbReference type="EMBL" id="CAA9495129.1"/>
    </source>
</evidence>
<keyword evidence="2" id="KW-0472">Membrane</keyword>
<evidence type="ECO:0008006" key="4">
    <source>
        <dbReference type="Google" id="ProtNLM"/>
    </source>
</evidence>
<dbReference type="Gene3D" id="1.10.260.40">
    <property type="entry name" value="lambda repressor-like DNA-binding domains"/>
    <property type="match status" value="1"/>
</dbReference>
<proteinExistence type="predicted"/>
<dbReference type="PANTHER" id="PTHR34475:SF1">
    <property type="entry name" value="CYTOSKELETON PROTEIN RODZ"/>
    <property type="match status" value="1"/>
</dbReference>
<gene>
    <name evidence="3" type="ORF">AVDCRST_MAG69-1565</name>
</gene>
<accession>A0A6J4SIV2</accession>
<dbReference type="PANTHER" id="PTHR34475">
    <property type="match status" value="1"/>
</dbReference>
<keyword evidence="2" id="KW-0812">Transmembrane</keyword>
<protein>
    <recommendedName>
        <fullName evidence="4">Helix-turn-helix domain-containing protein</fullName>
    </recommendedName>
</protein>
<dbReference type="EMBL" id="CADCVP010000167">
    <property type="protein sequence ID" value="CAA9495129.1"/>
    <property type="molecule type" value="Genomic_DNA"/>
</dbReference>
<dbReference type="InterPro" id="IPR050400">
    <property type="entry name" value="Bact_Cytoskel_RodZ"/>
</dbReference>
<organism evidence="3">
    <name type="scientific">uncultured Solirubrobacteraceae bacterium</name>
    <dbReference type="NCBI Taxonomy" id="1162706"/>
    <lineage>
        <taxon>Bacteria</taxon>
        <taxon>Bacillati</taxon>
        <taxon>Actinomycetota</taxon>
        <taxon>Thermoleophilia</taxon>
        <taxon>Solirubrobacterales</taxon>
        <taxon>Solirubrobacteraceae</taxon>
        <taxon>environmental samples</taxon>
    </lineage>
</organism>
<evidence type="ECO:0000256" key="1">
    <source>
        <dbReference type="SAM" id="MobiDB-lite"/>
    </source>
</evidence>
<dbReference type="GO" id="GO:0003677">
    <property type="term" value="F:DNA binding"/>
    <property type="evidence" value="ECO:0007669"/>
    <property type="project" value="InterPro"/>
</dbReference>